<gene>
    <name evidence="3" type="ORF">WS67_11380</name>
</gene>
<proteinExistence type="predicted"/>
<dbReference type="SUPFAM" id="SSF48452">
    <property type="entry name" value="TPR-like"/>
    <property type="match status" value="2"/>
</dbReference>
<evidence type="ECO:0000256" key="1">
    <source>
        <dbReference type="SAM" id="SignalP"/>
    </source>
</evidence>
<dbReference type="AlphaFoldDB" id="A0A103E381"/>
<evidence type="ECO:0000313" key="3">
    <source>
        <dbReference type="EMBL" id="KVE27527.1"/>
    </source>
</evidence>
<name>A0A103E381_9BURK</name>
<accession>A0A103E381</accession>
<organism evidence="3 4">
    <name type="scientific">Burkholderia singularis</name>
    <dbReference type="NCBI Taxonomy" id="1503053"/>
    <lineage>
        <taxon>Bacteria</taxon>
        <taxon>Pseudomonadati</taxon>
        <taxon>Pseudomonadota</taxon>
        <taxon>Betaproteobacteria</taxon>
        <taxon>Burkholderiales</taxon>
        <taxon>Burkholderiaceae</taxon>
        <taxon>Burkholderia</taxon>
        <taxon>pseudomallei group</taxon>
    </lineage>
</organism>
<comment type="caution">
    <text evidence="3">The sequence shown here is derived from an EMBL/GenBank/DDBJ whole genome shotgun (WGS) entry which is preliminary data.</text>
</comment>
<feature type="signal peptide" evidence="1">
    <location>
        <begin position="1"/>
        <end position="23"/>
    </location>
</feature>
<keyword evidence="4" id="KW-1185">Reference proteome</keyword>
<dbReference type="EMBL" id="LOWA01000028">
    <property type="protein sequence ID" value="KVE27527.1"/>
    <property type="molecule type" value="Genomic_DNA"/>
</dbReference>
<keyword evidence="1" id="KW-0732">Signal</keyword>
<reference evidence="3 4" key="1">
    <citation type="submission" date="2015-11" db="EMBL/GenBank/DDBJ databases">
        <title>Expanding the genomic diversity of Burkholderia species for the development of highly accurate diagnostics.</title>
        <authorList>
            <person name="Sahl J."/>
            <person name="Keim P."/>
            <person name="Wagner D."/>
        </authorList>
    </citation>
    <scope>NUCLEOTIDE SEQUENCE [LARGE SCALE GENOMIC DNA]</scope>
    <source>
        <strain evidence="3 4">TSV85</strain>
    </source>
</reference>
<dbReference type="PROSITE" id="PS51257">
    <property type="entry name" value="PROKAR_LIPOPROTEIN"/>
    <property type="match status" value="1"/>
</dbReference>
<feature type="domain" description="Bacteriophage N4 adsorption protein A C-terminal" evidence="2">
    <location>
        <begin position="702"/>
        <end position="867"/>
    </location>
</feature>
<dbReference type="Proteomes" id="UP000062788">
    <property type="component" value="Unassembled WGS sequence"/>
</dbReference>
<feature type="chain" id="PRO_5007114406" description="Bacteriophage N4 adsorption protein A C-terminal domain-containing protein" evidence="1">
    <location>
        <begin position="24"/>
        <end position="873"/>
    </location>
</feature>
<dbReference type="InterPro" id="IPR011990">
    <property type="entry name" value="TPR-like_helical_dom_sf"/>
</dbReference>
<evidence type="ECO:0000259" key="2">
    <source>
        <dbReference type="Pfam" id="PF13283"/>
    </source>
</evidence>
<evidence type="ECO:0000313" key="4">
    <source>
        <dbReference type="Proteomes" id="UP000062788"/>
    </source>
</evidence>
<protein>
    <recommendedName>
        <fullName evidence="2">Bacteriophage N4 adsorption protein A C-terminal domain-containing protein</fullName>
    </recommendedName>
</protein>
<dbReference type="InterPro" id="IPR025137">
    <property type="entry name" value="NfrA_C"/>
</dbReference>
<dbReference type="Gene3D" id="1.25.40.10">
    <property type="entry name" value="Tetratricopeptide repeat domain"/>
    <property type="match status" value="2"/>
</dbReference>
<sequence length="873" mass="93504">MRGRAALACACAALLGCGTPARAATPDALPLPLAGAAYRVAQHAYDAYDRRDYARAVALAQEAIRQRPDVVQLRRLLANSLAARRQYTPARRALDDAIRTLGPRHALLQRRAQIDALLGAIAQAERVSGTAGDNLAGPAFETAKTAYAAYADKRYADAARLAAQAIALRDDVLRWHLLLIDAANADGQYALAWRTAADATRRFGENEDLRLRRFFIGSHLAPAASTDAWHALERGDLPRARDAARDAVAYAPDAIDYRVELFDALSALGDWPALEAAATDAIAYDNTEPMPYVYRAYARAAQQRFDASDADLGHVFGESDAARSTRNIARAIAADIWIETGRPQRALDALTPLRPSGDDTDALITERIATARRRLGLPADRAASAGHANERATDPARAALAGDRRQAHQADLGQPAEIVRQQALEPLAAHATPAPALPPPAAPAPAALLLARARPIIDCEIDEFGAGCDVSPADPGFAAARASARAAARGDRQAALRHARDAVAAAPASAAHRVELIDALDEAGDATSARATARTMLRDGTLGALPPLEAAYVALRAGDERRALREFRRADAAGGAKLPADALADAGYASAGAWRDADAARYFERAIDTKLAANDKRLAAAQQLDELRAAHAEATRRWGWQASLDYRGMGLHPGYGGAPSAIDNGWQTGIEAYWRPFGSLGDRLFEVYARGYGSFGGDGRGGASTLEAALGARVKPFADLDAIVAFERLVPIGSQARGDWLVRLGYAGGIGTEWRRDVPSWWTVRGYGEAGHYVHQSTHYATGSIEAGRTLRVERVTPYWTVFPHAVIGADYDSSMGGGVPLGAGVGVSTRYAFRDGRYDTRRSFVDLSLQYRWKLAGDDRARGVFFSAIFSY</sequence>
<dbReference type="Pfam" id="PF13283">
    <property type="entry name" value="NfrA_C"/>
    <property type="match status" value="1"/>
</dbReference>